<dbReference type="InterPro" id="IPR009057">
    <property type="entry name" value="Homeodomain-like_sf"/>
</dbReference>
<dbReference type="Pfam" id="PF13977">
    <property type="entry name" value="TetR_C_6"/>
    <property type="match status" value="1"/>
</dbReference>
<sequence>MPKIVDPEARRREVAEAVFRVARRDGLEQASLRNVAAEAGLAIGSVRHYFGGQADIMIFAMRYFAERAAERLRLRAGRLAVPDPAAPPAEHAAALEALFAELLPFDAERREEAEVWLAFSVGARTRPELRPLAAQMHGDLRSVALRVLRSAGRVGVLRPGLDLEAEAARVHALVDGLTLHAVLEPESTGPAEMRTVLRRHVGELTGLPAADLPAPPDLADLRTGPGRDAC</sequence>
<dbReference type="InterPro" id="IPR036271">
    <property type="entry name" value="Tet_transcr_reg_TetR-rel_C_sf"/>
</dbReference>
<evidence type="ECO:0000256" key="4">
    <source>
        <dbReference type="ARBA" id="ARBA00023163"/>
    </source>
</evidence>
<evidence type="ECO:0000313" key="9">
    <source>
        <dbReference type="Proteomes" id="UP000462055"/>
    </source>
</evidence>
<keyword evidence="2" id="KW-0805">Transcription regulation</keyword>
<dbReference type="Gene3D" id="1.10.357.10">
    <property type="entry name" value="Tetracycline Repressor, domain 2"/>
    <property type="match status" value="1"/>
</dbReference>
<gene>
    <name evidence="8" type="ORF">F8568_015975</name>
</gene>
<evidence type="ECO:0000256" key="2">
    <source>
        <dbReference type="ARBA" id="ARBA00023015"/>
    </source>
</evidence>
<dbReference type="Proteomes" id="UP000462055">
    <property type="component" value="Unassembled WGS sequence"/>
</dbReference>
<dbReference type="PROSITE" id="PS50977">
    <property type="entry name" value="HTH_TETR_2"/>
    <property type="match status" value="1"/>
</dbReference>
<feature type="DNA-binding region" description="H-T-H motif" evidence="5">
    <location>
        <begin position="31"/>
        <end position="50"/>
    </location>
</feature>
<protein>
    <submittedName>
        <fullName evidence="8">TetR family transcriptional regulator</fullName>
    </submittedName>
</protein>
<dbReference type="SUPFAM" id="SSF46689">
    <property type="entry name" value="Homeodomain-like"/>
    <property type="match status" value="1"/>
</dbReference>
<dbReference type="AlphaFoldDB" id="A0A6I4M846"/>
<evidence type="ECO:0000256" key="3">
    <source>
        <dbReference type="ARBA" id="ARBA00023125"/>
    </source>
</evidence>
<keyword evidence="3 5" id="KW-0238">DNA-binding</keyword>
<evidence type="ECO:0000313" key="8">
    <source>
        <dbReference type="EMBL" id="MWA01842.1"/>
    </source>
</evidence>
<dbReference type="InterPro" id="IPR050109">
    <property type="entry name" value="HTH-type_TetR-like_transc_reg"/>
</dbReference>
<dbReference type="GO" id="GO:0000976">
    <property type="term" value="F:transcription cis-regulatory region binding"/>
    <property type="evidence" value="ECO:0007669"/>
    <property type="project" value="TreeGrafter"/>
</dbReference>
<evidence type="ECO:0000256" key="1">
    <source>
        <dbReference type="ARBA" id="ARBA00022491"/>
    </source>
</evidence>
<name>A0A6I4M846_9ACTN</name>
<keyword evidence="9" id="KW-1185">Reference proteome</keyword>
<dbReference type="SUPFAM" id="SSF48498">
    <property type="entry name" value="Tetracyclin repressor-like, C-terminal domain"/>
    <property type="match status" value="1"/>
</dbReference>
<evidence type="ECO:0000256" key="6">
    <source>
        <dbReference type="SAM" id="MobiDB-lite"/>
    </source>
</evidence>
<dbReference type="InterPro" id="IPR039538">
    <property type="entry name" value="BetI_C"/>
</dbReference>
<dbReference type="PROSITE" id="PS01081">
    <property type="entry name" value="HTH_TETR_1"/>
    <property type="match status" value="1"/>
</dbReference>
<reference evidence="8" key="1">
    <citation type="submission" date="2019-12" db="EMBL/GenBank/DDBJ databases">
        <title>Actinomadura physcomitrii sp. nov., a novel actinomycete isolated from moss [Physcomitrium sphaericum (Ludw) Fuernr].</title>
        <authorList>
            <person name="Zhuang X."/>
        </authorList>
    </citation>
    <scope>NUCLEOTIDE SEQUENCE [LARGE SCALE GENOMIC DNA]</scope>
    <source>
        <strain evidence="8">LD22</strain>
    </source>
</reference>
<keyword evidence="4" id="KW-0804">Transcription</keyword>
<dbReference type="PANTHER" id="PTHR30055">
    <property type="entry name" value="HTH-TYPE TRANSCRIPTIONAL REGULATOR RUTR"/>
    <property type="match status" value="1"/>
</dbReference>
<comment type="caution">
    <text evidence="8">The sequence shown here is derived from an EMBL/GenBank/DDBJ whole genome shotgun (WGS) entry which is preliminary data.</text>
</comment>
<proteinExistence type="predicted"/>
<dbReference type="EMBL" id="WBMS02000011">
    <property type="protein sequence ID" value="MWA01842.1"/>
    <property type="molecule type" value="Genomic_DNA"/>
</dbReference>
<evidence type="ECO:0000259" key="7">
    <source>
        <dbReference type="PROSITE" id="PS50977"/>
    </source>
</evidence>
<accession>A0A6I4M846</accession>
<keyword evidence="1" id="KW-0678">Repressor</keyword>
<organism evidence="8 9">
    <name type="scientific">Actinomadura physcomitrii</name>
    <dbReference type="NCBI Taxonomy" id="2650748"/>
    <lineage>
        <taxon>Bacteria</taxon>
        <taxon>Bacillati</taxon>
        <taxon>Actinomycetota</taxon>
        <taxon>Actinomycetes</taxon>
        <taxon>Streptosporangiales</taxon>
        <taxon>Thermomonosporaceae</taxon>
        <taxon>Actinomadura</taxon>
    </lineage>
</organism>
<dbReference type="InterPro" id="IPR023772">
    <property type="entry name" value="DNA-bd_HTH_TetR-type_CS"/>
</dbReference>
<feature type="region of interest" description="Disordered" evidence="6">
    <location>
        <begin position="207"/>
        <end position="230"/>
    </location>
</feature>
<dbReference type="PANTHER" id="PTHR30055:SF226">
    <property type="entry name" value="HTH-TYPE TRANSCRIPTIONAL REGULATOR PKSA"/>
    <property type="match status" value="1"/>
</dbReference>
<dbReference type="RefSeq" id="WP_151594332.1">
    <property type="nucleotide sequence ID" value="NZ_WBMS02000011.1"/>
</dbReference>
<evidence type="ECO:0000256" key="5">
    <source>
        <dbReference type="PROSITE-ProRule" id="PRU00335"/>
    </source>
</evidence>
<feature type="domain" description="HTH tetR-type" evidence="7">
    <location>
        <begin position="8"/>
        <end position="68"/>
    </location>
</feature>
<dbReference type="InterPro" id="IPR001647">
    <property type="entry name" value="HTH_TetR"/>
</dbReference>
<dbReference type="GO" id="GO:0003700">
    <property type="term" value="F:DNA-binding transcription factor activity"/>
    <property type="evidence" value="ECO:0007669"/>
    <property type="project" value="TreeGrafter"/>
</dbReference>